<feature type="coiled-coil region" evidence="7">
    <location>
        <begin position="1240"/>
        <end position="1299"/>
    </location>
</feature>
<protein>
    <recommendedName>
        <fullName evidence="9">CAP-Gly domain-containing protein</fullName>
    </recommendedName>
</protein>
<feature type="domain" description="CAP-Gly" evidence="9">
    <location>
        <begin position="196"/>
        <end position="238"/>
    </location>
</feature>
<evidence type="ECO:0000256" key="4">
    <source>
        <dbReference type="ARBA" id="ARBA00022737"/>
    </source>
</evidence>
<feature type="coiled-coil region" evidence="7">
    <location>
        <begin position="982"/>
        <end position="1045"/>
    </location>
</feature>
<feature type="coiled-coil region" evidence="7">
    <location>
        <begin position="1088"/>
        <end position="1211"/>
    </location>
</feature>
<organism evidence="10 11">
    <name type="scientific">Henosepilachna vigintioctopunctata</name>
    <dbReference type="NCBI Taxonomy" id="420089"/>
    <lineage>
        <taxon>Eukaryota</taxon>
        <taxon>Metazoa</taxon>
        <taxon>Ecdysozoa</taxon>
        <taxon>Arthropoda</taxon>
        <taxon>Hexapoda</taxon>
        <taxon>Insecta</taxon>
        <taxon>Pterygota</taxon>
        <taxon>Neoptera</taxon>
        <taxon>Endopterygota</taxon>
        <taxon>Coleoptera</taxon>
        <taxon>Polyphaga</taxon>
        <taxon>Cucujiformia</taxon>
        <taxon>Coccinelloidea</taxon>
        <taxon>Coccinellidae</taxon>
        <taxon>Epilachninae</taxon>
        <taxon>Epilachnini</taxon>
        <taxon>Henosepilachna</taxon>
    </lineage>
</organism>
<dbReference type="GO" id="GO:0031122">
    <property type="term" value="P:cytoplasmic microtubule organization"/>
    <property type="evidence" value="ECO:0007669"/>
    <property type="project" value="TreeGrafter"/>
</dbReference>
<dbReference type="GO" id="GO:0005938">
    <property type="term" value="C:cell cortex"/>
    <property type="evidence" value="ECO:0007669"/>
    <property type="project" value="TreeGrafter"/>
</dbReference>
<dbReference type="PROSITE" id="PS50245">
    <property type="entry name" value="CAP_GLY_2"/>
    <property type="match status" value="2"/>
</dbReference>
<feature type="coiled-coil region" evidence="7">
    <location>
        <begin position="1412"/>
        <end position="1460"/>
    </location>
</feature>
<keyword evidence="6" id="KW-0206">Cytoskeleton</keyword>
<sequence>MPSVCFSDIDMTYYDYDINRIANNFGRYTRLSDSSAVLTEDTDSFIIGQRVWVGGTKSGTIAFIGETQFAPGEWAGIALDEPIGKNDGSVAGIRYFQCESKKGVFSRLTRLTRVPLEETLSLSYDSFSSPPSNELRSPLSPTGSNRSLLKSPVPHYASNTSLASTTTSHIIDYKIGDRVIIKSSQGSKVGTVRYMGYTEFAPGEWVGVELDDPRGKNDGAVEGKRYFTCQPNFGLFAPVNKVSKSPSKVKPGACAVHNSSLPPTGMRKANSRESMVSASSSVRRVRLGVNSLTPKKVPSKTTPVISRPSLQEIIKDKQQQIDQLLKERDLERQEFTKAASQAEEAERQILLIKNEFDAYRSECDTKLAEHMSLLTELKKDRTKLLEQLEDEKKKNEDLLFKFEEAAIIKGDLEVLLDNKSEQIKELNIVLENERRSRLDEMDKNSNKLFETEESLIKANEETEKLKTQMEMLTVENKSFIADITLSNDQLESLQKELEITKKQLEELNNTRNDLSQQFTALNIEHAQTQEQVAALQQKLEFSENQCSQKTLESVVLKSELDSTKESMVGYQTELEGIKISQRQQENDLNREIEQLKMELSARSFDLETANDELQVKREAIQVSSKQNEEMKIALEKKICEKEVELKQEIDKLTEKLNDVTEVLKSKNAEIESKTKSSVEYELSMKTILDQNKENICQYQKENEVLKKEIDFLKHSATASNCELQEQFSRERQEWSAEKECLKNCLKSKEEEFNSLSSEYLSLRNELTNKSETFEKKLDEYENLKMSLNSLNNELKKMNDDKQLMELDNGDLRRTIESLKQNLEDMDMQKKQMNEHIQSLLNSTGDNSLKLEEMHATLTEKQSLLDKTKRENQEKLQIIEHDLEEKILKLKERDEEISRQTKELKDTKDYLNQMKEDNQEKIGKLMHEITNLKEVHEAEVLEIKNVLKEKNQVIEEKSKVTSQMETEMQQQVEKNKLCIDEIVRSYEDKIHQLVEEKRQLDENLTSKIDELAVRNDEIKADYENRLKKLEKEAKSSIEQFDKLSIEHKQKTEEVCSLQDQLLRKNVEFEELQRQSEGLQALVLTKSNELETAIAKMEEEMSQRVNLNKKFEEDLQKKNEELEQLKSEFRKYIEHNESTDNENEAKLSHRIIDLEKELAQSISKLSESNNQKTNLERQVLEKNSIIESEKLEIDELLKKLKICEEKLSTLELQNSNNQDVLDNTNKKTIEAEEKNKKLIGDLEYSDQKYKLLETELKEEKARHDSLLKNRVETDEIMRSDIENLTNKLQAAEKHINDLTSEQHLIIQCIQEIQFSKSQKHDLLHKVSQWGNNNLNEIFGNLNESYKDELLLNQIRKLEQSVENLRADLNKEKEIVLKQKTETQYLKDQLQHVQDASINRESNDIDDTKNVSILVNNKQYDYQKLLEDKLQAENQVKFLNSIIVDMQKKNEEQQLKIEILESGYSPAAAEELHLLGYSSSNKQIAPRIYCDICERFDEHETEDCPLQMSEDMPAPPIPPEKKNKKPAPRPYCELCEAFGHDTQDCQEDVTF</sequence>
<feature type="coiled-coil region" evidence="7">
    <location>
        <begin position="635"/>
        <end position="669"/>
    </location>
</feature>
<evidence type="ECO:0000256" key="1">
    <source>
        <dbReference type="ARBA" id="ARBA00004245"/>
    </source>
</evidence>
<evidence type="ECO:0000256" key="2">
    <source>
        <dbReference type="ARBA" id="ARBA00022490"/>
    </source>
</evidence>
<dbReference type="GO" id="GO:0051010">
    <property type="term" value="F:microtubule plus-end binding"/>
    <property type="evidence" value="ECO:0007669"/>
    <property type="project" value="TreeGrafter"/>
</dbReference>
<proteinExistence type="predicted"/>
<keyword evidence="4" id="KW-0677">Repeat</keyword>
<evidence type="ECO:0000256" key="3">
    <source>
        <dbReference type="ARBA" id="ARBA00022701"/>
    </source>
</evidence>
<dbReference type="GO" id="GO:0035371">
    <property type="term" value="C:microtubule plus-end"/>
    <property type="evidence" value="ECO:0007669"/>
    <property type="project" value="TreeGrafter"/>
</dbReference>
<dbReference type="SMART" id="SM01052">
    <property type="entry name" value="CAP_GLY"/>
    <property type="match status" value="2"/>
</dbReference>
<feature type="domain" description="CAP-Gly" evidence="9">
    <location>
        <begin position="65"/>
        <end position="107"/>
    </location>
</feature>
<dbReference type="Gene3D" id="2.30.30.190">
    <property type="entry name" value="CAP Gly-rich-like domain"/>
    <property type="match status" value="2"/>
</dbReference>
<evidence type="ECO:0000313" key="10">
    <source>
        <dbReference type="EMBL" id="KAK9885994.1"/>
    </source>
</evidence>
<feature type="coiled-coil region" evidence="7">
    <location>
        <begin position="307"/>
        <end position="552"/>
    </location>
</feature>
<keyword evidence="5 7" id="KW-0175">Coiled coil</keyword>
<reference evidence="10 11" key="1">
    <citation type="submission" date="2023-03" db="EMBL/GenBank/DDBJ databases">
        <title>Genome insight into feeding habits of ladybird beetles.</title>
        <authorList>
            <person name="Li H.-S."/>
            <person name="Huang Y.-H."/>
            <person name="Pang H."/>
        </authorList>
    </citation>
    <scope>NUCLEOTIDE SEQUENCE [LARGE SCALE GENOMIC DNA]</scope>
    <source>
        <strain evidence="10">SYSU_2023b</strain>
        <tissue evidence="10">Whole body</tissue>
    </source>
</reference>
<evidence type="ECO:0000256" key="7">
    <source>
        <dbReference type="SAM" id="Coils"/>
    </source>
</evidence>
<dbReference type="GO" id="GO:0005634">
    <property type="term" value="C:nucleus"/>
    <property type="evidence" value="ECO:0007669"/>
    <property type="project" value="TreeGrafter"/>
</dbReference>
<dbReference type="InterPro" id="IPR036859">
    <property type="entry name" value="CAP-Gly_dom_sf"/>
</dbReference>
<accession>A0AAW1US81</accession>
<evidence type="ECO:0000256" key="6">
    <source>
        <dbReference type="ARBA" id="ARBA00023212"/>
    </source>
</evidence>
<keyword evidence="3" id="KW-0493">Microtubule</keyword>
<feature type="compositionally biased region" description="Polar residues" evidence="8">
    <location>
        <begin position="139"/>
        <end position="148"/>
    </location>
</feature>
<feature type="coiled-coil region" evidence="7">
    <location>
        <begin position="731"/>
        <end position="916"/>
    </location>
</feature>
<dbReference type="PROSITE" id="PS00845">
    <property type="entry name" value="CAP_GLY_1"/>
    <property type="match status" value="2"/>
</dbReference>
<feature type="region of interest" description="Disordered" evidence="8">
    <location>
        <begin position="247"/>
        <end position="270"/>
    </location>
</feature>
<dbReference type="PANTHER" id="PTHR18916:SF82">
    <property type="entry name" value="CAP-GLY DOMAIN-CONTAINING PROTEIN"/>
    <property type="match status" value="1"/>
</dbReference>
<dbReference type="EMBL" id="JARQZJ010000098">
    <property type="protein sequence ID" value="KAK9885994.1"/>
    <property type="molecule type" value="Genomic_DNA"/>
</dbReference>
<evidence type="ECO:0000256" key="5">
    <source>
        <dbReference type="ARBA" id="ARBA00023054"/>
    </source>
</evidence>
<name>A0AAW1US81_9CUCU</name>
<dbReference type="InterPro" id="IPR000938">
    <property type="entry name" value="CAP-Gly_domain"/>
</dbReference>
<evidence type="ECO:0000256" key="8">
    <source>
        <dbReference type="SAM" id="MobiDB-lite"/>
    </source>
</evidence>
<feature type="coiled-coil region" evidence="7">
    <location>
        <begin position="1345"/>
        <end position="1379"/>
    </location>
</feature>
<keyword evidence="11" id="KW-1185">Reference proteome</keyword>
<dbReference type="Pfam" id="PF01302">
    <property type="entry name" value="CAP_GLY"/>
    <property type="match status" value="2"/>
</dbReference>
<feature type="region of interest" description="Disordered" evidence="8">
    <location>
        <begin position="1500"/>
        <end position="1524"/>
    </location>
</feature>
<dbReference type="Pfam" id="PF16641">
    <property type="entry name" value="CLIP1_ZNF"/>
    <property type="match status" value="2"/>
</dbReference>
<evidence type="ECO:0000313" key="11">
    <source>
        <dbReference type="Proteomes" id="UP001431783"/>
    </source>
</evidence>
<feature type="region of interest" description="Disordered" evidence="8">
    <location>
        <begin position="124"/>
        <end position="150"/>
    </location>
</feature>
<keyword evidence="2" id="KW-0963">Cytoplasm</keyword>
<evidence type="ECO:0000259" key="9">
    <source>
        <dbReference type="PROSITE" id="PS50245"/>
    </source>
</evidence>
<gene>
    <name evidence="10" type="ORF">WA026_014780</name>
</gene>
<comment type="caution">
    <text evidence="10">The sequence shown here is derived from an EMBL/GenBank/DDBJ whole genome shotgun (WGS) entry which is preliminary data.</text>
</comment>
<dbReference type="PANTHER" id="PTHR18916">
    <property type="entry name" value="DYNACTIN 1-RELATED MICROTUBULE-BINDING"/>
    <property type="match status" value="1"/>
</dbReference>
<dbReference type="Proteomes" id="UP001431783">
    <property type="component" value="Unassembled WGS sequence"/>
</dbReference>
<dbReference type="InterPro" id="IPR032108">
    <property type="entry name" value="CLIP1_ZNF"/>
</dbReference>
<dbReference type="SUPFAM" id="SSF74924">
    <property type="entry name" value="Cap-Gly domain"/>
    <property type="match status" value="2"/>
</dbReference>
<comment type="subcellular location">
    <subcellularLocation>
        <location evidence="1">Cytoplasm</location>
        <location evidence="1">Cytoskeleton</location>
    </subcellularLocation>
</comment>